<proteinExistence type="predicted"/>
<accession>A0AC60QPT7</accession>
<evidence type="ECO:0000313" key="1">
    <source>
        <dbReference type="EMBL" id="KAG0437907.1"/>
    </source>
</evidence>
<protein>
    <submittedName>
        <fullName evidence="1">Uncharacterized protein</fullName>
    </submittedName>
</protein>
<gene>
    <name evidence="1" type="ORF">HPB47_017234</name>
</gene>
<sequence>MVDSLLTMFSDALHPLKLTHEVPVDGAIRFLDIKLTFFENHLAASEDAGRLGTLFACQHDAWQAERDAAVPVTPEVTVTGLMLTSSPIAEVSLSEVEAGVESPFPLADCPVLLRSGT</sequence>
<organism evidence="1 2">
    <name type="scientific">Ixodes persulcatus</name>
    <name type="common">Taiga tick</name>
    <dbReference type="NCBI Taxonomy" id="34615"/>
    <lineage>
        <taxon>Eukaryota</taxon>
        <taxon>Metazoa</taxon>
        <taxon>Ecdysozoa</taxon>
        <taxon>Arthropoda</taxon>
        <taxon>Chelicerata</taxon>
        <taxon>Arachnida</taxon>
        <taxon>Acari</taxon>
        <taxon>Parasitiformes</taxon>
        <taxon>Ixodida</taxon>
        <taxon>Ixodoidea</taxon>
        <taxon>Ixodidae</taxon>
        <taxon>Ixodinae</taxon>
        <taxon>Ixodes</taxon>
    </lineage>
</organism>
<keyword evidence="2" id="KW-1185">Reference proteome</keyword>
<reference evidence="1 2" key="1">
    <citation type="journal article" date="2020" name="Cell">
        <title>Large-Scale Comparative Analyses of Tick Genomes Elucidate Their Genetic Diversity and Vector Capacities.</title>
        <authorList>
            <consortium name="Tick Genome and Microbiome Consortium (TIGMIC)"/>
            <person name="Jia N."/>
            <person name="Wang J."/>
            <person name="Shi W."/>
            <person name="Du L."/>
            <person name="Sun Y."/>
            <person name="Zhan W."/>
            <person name="Jiang J.F."/>
            <person name="Wang Q."/>
            <person name="Zhang B."/>
            <person name="Ji P."/>
            <person name="Bell-Sakyi L."/>
            <person name="Cui X.M."/>
            <person name="Yuan T.T."/>
            <person name="Jiang B.G."/>
            <person name="Yang W.F."/>
            <person name="Lam T.T."/>
            <person name="Chang Q.C."/>
            <person name="Ding S.J."/>
            <person name="Wang X.J."/>
            <person name="Zhu J.G."/>
            <person name="Ruan X.D."/>
            <person name="Zhao L."/>
            <person name="Wei J.T."/>
            <person name="Ye R.Z."/>
            <person name="Que T.C."/>
            <person name="Du C.H."/>
            <person name="Zhou Y.H."/>
            <person name="Cheng J.X."/>
            <person name="Dai P.F."/>
            <person name="Guo W.B."/>
            <person name="Han X.H."/>
            <person name="Huang E.J."/>
            <person name="Li L.F."/>
            <person name="Wei W."/>
            <person name="Gao Y.C."/>
            <person name="Liu J.Z."/>
            <person name="Shao H.Z."/>
            <person name="Wang X."/>
            <person name="Wang C.C."/>
            <person name="Yang T.C."/>
            <person name="Huo Q.B."/>
            <person name="Li W."/>
            <person name="Chen H.Y."/>
            <person name="Chen S.E."/>
            <person name="Zhou L.G."/>
            <person name="Ni X.B."/>
            <person name="Tian J.H."/>
            <person name="Sheng Y."/>
            <person name="Liu T."/>
            <person name="Pan Y.S."/>
            <person name="Xia L.Y."/>
            <person name="Li J."/>
            <person name="Zhao F."/>
            <person name="Cao W.C."/>
        </authorList>
    </citation>
    <scope>NUCLEOTIDE SEQUENCE [LARGE SCALE GENOMIC DNA]</scope>
    <source>
        <strain evidence="1">Iper-2018</strain>
    </source>
</reference>
<dbReference type="EMBL" id="JABSTQ010006112">
    <property type="protein sequence ID" value="KAG0437907.1"/>
    <property type="molecule type" value="Genomic_DNA"/>
</dbReference>
<evidence type="ECO:0000313" key="2">
    <source>
        <dbReference type="Proteomes" id="UP000805193"/>
    </source>
</evidence>
<name>A0AC60QPT7_IXOPE</name>
<dbReference type="Proteomes" id="UP000805193">
    <property type="component" value="Unassembled WGS sequence"/>
</dbReference>
<comment type="caution">
    <text evidence="1">The sequence shown here is derived from an EMBL/GenBank/DDBJ whole genome shotgun (WGS) entry which is preliminary data.</text>
</comment>